<feature type="region of interest" description="Disordered" evidence="1">
    <location>
        <begin position="640"/>
        <end position="666"/>
    </location>
</feature>
<feature type="compositionally biased region" description="Basic and acidic residues" evidence="1">
    <location>
        <begin position="361"/>
        <end position="371"/>
    </location>
</feature>
<reference evidence="4" key="1">
    <citation type="submission" date="2020-01" db="EMBL/GenBank/DDBJ databases">
        <title>Draft genome sequence of the Termite Coptotermes fromosanus.</title>
        <authorList>
            <person name="Itakura S."/>
            <person name="Yosikawa Y."/>
            <person name="Umezawa K."/>
        </authorList>
    </citation>
    <scope>NUCLEOTIDE SEQUENCE [LARGE SCALE GENOMIC DNA]</scope>
</reference>
<feature type="compositionally biased region" description="Low complexity" evidence="1">
    <location>
        <begin position="718"/>
        <end position="729"/>
    </location>
</feature>
<sequence length="1128" mass="125389">MLLWITAATMAAAVEPADVQVKELTQVSGGSRGKRTVEIFPHLSRSYGSADRRISTGPTASSRVAISTHYFDRGTPPITIRHQTRVPTHPSGTSIRRQRPHSVPAPPYAVQMEPLVQYSQRDPLYHQQQKEVPSEKAPEQTSFNALQQVKKTSTTTGLPVDHASKNQHVSSNELASADLVLQNNEKNVIQASRKDHDFAESNQILRVPESSALLDNEARAGHFSTEHLYPYDASSYYLREPEPIIEIIVKESNESLPPPPTPPSPPPRPPTKEPVQVFYVKYKKDPTKYGKEGSVIYDPPVPAVTPASNSDTEEHYPPPSEVSTYSATPPPPPPPTTTLRTIIRPDSETYHGTGLHVTFGDPHDEDSHEDYVQQSAPHPSVIFPHQNFGAQYHHRPSFVPHEHQKRQPESFQQQPHTALQPSQSPFHQQGPFSSHQSTFQRPFNSPPFFHQRQPQFQQPPSVSQHVPLSHQPPPFRHLPPSLPQPPQLQQQTPQFSQPPFQFQQRPLQPPVSHSQRPLPLQIQQSQQIPLPQGPSFQEPLQTPSFQQPQSAQQRPNFGNLYSQCNQVQDLFTNLTSSQQQRPNLHPQPQFPHQQQQKQQQQPQQQHLFPQQLQPHIQPDKQQNPFGAEIVKSLSQQLRLNPNGQSNQQQTGTSNNKFNPNVQQPILPTPSALFQHQIQNQQPLFSHQTPNRQQPSTVLPTPAANDYSTPQKLFSGVASSTSSPLTVTTPKQQEDKTEITKEGDKYKNTVNSSALAALPDEVPEDLRQQLLSSGILSNADIQVLDYDKVGDIPIENLPPEALENFYGAAGAASAPVPSIVAANGSDAPVEMKVIRYDPATAEGQNVAQKYVRKDAAQVDPVVLNDSRYNRYLPLKINGALFPLPDVPELRGRNVTSVVVLAPVDYDFQQKSSYPSDDDSDRSSRAAPTEVRGVQFVAGDTLKEVVKEPTSENFKRWLDRENATDSDRQSIVLLVTSPMNGTDTKDIFMYDVATQTVNKLRGELSSAFVEVAESNANSQELDSLAAASDIAEQWKQSPFEVESGEEPLADASEIYEDRILQREVADISAPASDQELSYDEIKEQKNSPVQGYLVTAASEPDSEAKHDKTSNMILVSSGYSKTSDFTGPAV</sequence>
<feature type="chain" id="PRO_5026919302" evidence="2">
    <location>
        <begin position="17"/>
        <end position="1128"/>
    </location>
</feature>
<gene>
    <name evidence="3" type="ORF">Cfor_09774</name>
</gene>
<feature type="region of interest" description="Disordered" evidence="1">
    <location>
        <begin position="300"/>
        <end position="374"/>
    </location>
</feature>
<feature type="compositionally biased region" description="Low complexity" evidence="1">
    <location>
        <begin position="642"/>
        <end position="655"/>
    </location>
</feature>
<dbReference type="InParanoid" id="A0A6L2Q645"/>
<evidence type="ECO:0000313" key="4">
    <source>
        <dbReference type="Proteomes" id="UP000502823"/>
    </source>
</evidence>
<name>A0A6L2Q645_COPFO</name>
<proteinExistence type="predicted"/>
<feature type="compositionally biased region" description="Low complexity" evidence="1">
    <location>
        <begin position="446"/>
        <end position="467"/>
    </location>
</feature>
<feature type="compositionally biased region" description="Polar residues" evidence="1">
    <location>
        <begin position="685"/>
        <end position="698"/>
    </location>
</feature>
<feature type="region of interest" description="Disordered" evidence="1">
    <location>
        <begin position="73"/>
        <end position="102"/>
    </location>
</feature>
<dbReference type="EMBL" id="BLKM01001619">
    <property type="protein sequence ID" value="GFG40186.1"/>
    <property type="molecule type" value="Genomic_DNA"/>
</dbReference>
<keyword evidence="4" id="KW-1185">Reference proteome</keyword>
<feature type="compositionally biased region" description="Polar residues" evidence="1">
    <location>
        <begin position="538"/>
        <end position="557"/>
    </location>
</feature>
<feature type="region of interest" description="Disordered" evidence="1">
    <location>
        <begin position="908"/>
        <end position="928"/>
    </location>
</feature>
<evidence type="ECO:0000313" key="3">
    <source>
        <dbReference type="EMBL" id="GFG40186.1"/>
    </source>
</evidence>
<evidence type="ECO:0000256" key="2">
    <source>
        <dbReference type="SAM" id="SignalP"/>
    </source>
</evidence>
<dbReference type="FunCoup" id="A0A6L2Q645">
    <property type="interactions" value="1"/>
</dbReference>
<feature type="region of interest" description="Disordered" evidence="1">
    <location>
        <begin position="151"/>
        <end position="170"/>
    </location>
</feature>
<feature type="region of interest" description="Disordered" evidence="1">
    <location>
        <begin position="576"/>
        <end position="608"/>
    </location>
</feature>
<feature type="compositionally biased region" description="Low complexity" evidence="1">
    <location>
        <begin position="487"/>
        <end position="506"/>
    </location>
</feature>
<feature type="compositionally biased region" description="Low complexity" evidence="1">
    <location>
        <begin position="586"/>
        <end position="608"/>
    </location>
</feature>
<keyword evidence="2" id="KW-0732">Signal</keyword>
<dbReference type="OrthoDB" id="6378339at2759"/>
<feature type="compositionally biased region" description="Pro residues" evidence="1">
    <location>
        <begin position="470"/>
        <end position="486"/>
    </location>
</feature>
<feature type="region of interest" description="Disordered" evidence="1">
    <location>
        <begin position="253"/>
        <end position="273"/>
    </location>
</feature>
<feature type="compositionally biased region" description="Pro residues" evidence="1">
    <location>
        <begin position="256"/>
        <end position="269"/>
    </location>
</feature>
<dbReference type="AlphaFoldDB" id="A0A6L2Q645"/>
<dbReference type="Proteomes" id="UP000502823">
    <property type="component" value="Unassembled WGS sequence"/>
</dbReference>
<comment type="caution">
    <text evidence="3">The sequence shown here is derived from an EMBL/GenBank/DDBJ whole genome shotgun (WGS) entry which is preliminary data.</text>
</comment>
<evidence type="ECO:0000256" key="1">
    <source>
        <dbReference type="SAM" id="MobiDB-lite"/>
    </source>
</evidence>
<organism evidence="3 4">
    <name type="scientific">Coptotermes formosanus</name>
    <name type="common">Formosan subterranean termite</name>
    <dbReference type="NCBI Taxonomy" id="36987"/>
    <lineage>
        <taxon>Eukaryota</taxon>
        <taxon>Metazoa</taxon>
        <taxon>Ecdysozoa</taxon>
        <taxon>Arthropoda</taxon>
        <taxon>Hexapoda</taxon>
        <taxon>Insecta</taxon>
        <taxon>Pterygota</taxon>
        <taxon>Neoptera</taxon>
        <taxon>Polyneoptera</taxon>
        <taxon>Dictyoptera</taxon>
        <taxon>Blattodea</taxon>
        <taxon>Blattoidea</taxon>
        <taxon>Termitoidae</taxon>
        <taxon>Rhinotermitidae</taxon>
        <taxon>Coptotermes</taxon>
    </lineage>
</organism>
<feature type="region of interest" description="Disordered" evidence="1">
    <location>
        <begin position="685"/>
        <end position="738"/>
    </location>
</feature>
<accession>A0A6L2Q645</accession>
<feature type="compositionally biased region" description="Polar residues" evidence="1">
    <location>
        <begin position="409"/>
        <end position="443"/>
    </location>
</feature>
<feature type="compositionally biased region" description="Low complexity" evidence="1">
    <location>
        <begin position="514"/>
        <end position="535"/>
    </location>
</feature>
<feature type="compositionally biased region" description="Polar residues" evidence="1">
    <location>
        <begin position="656"/>
        <end position="666"/>
    </location>
</feature>
<feature type="region of interest" description="Disordered" evidence="1">
    <location>
        <begin position="400"/>
        <end position="557"/>
    </location>
</feature>
<protein>
    <submittedName>
        <fullName evidence="3">Uncharacterized protein</fullName>
    </submittedName>
</protein>
<feature type="signal peptide" evidence="2">
    <location>
        <begin position="1"/>
        <end position="16"/>
    </location>
</feature>